<evidence type="ECO:0000259" key="9">
    <source>
        <dbReference type="Pfam" id="PF02687"/>
    </source>
</evidence>
<evidence type="ECO:0000259" key="10">
    <source>
        <dbReference type="Pfam" id="PF12704"/>
    </source>
</evidence>
<protein>
    <submittedName>
        <fullName evidence="11">Transporter</fullName>
    </submittedName>
</protein>
<evidence type="ECO:0000256" key="1">
    <source>
        <dbReference type="ARBA" id="ARBA00004651"/>
    </source>
</evidence>
<feature type="transmembrane region" description="Helical" evidence="8">
    <location>
        <begin position="298"/>
        <end position="317"/>
    </location>
</feature>
<dbReference type="OrthoDB" id="9808461at2"/>
<feature type="domain" description="ABC3 transporter permease C-terminal" evidence="9">
    <location>
        <begin position="270"/>
        <end position="403"/>
    </location>
</feature>
<dbReference type="Pfam" id="PF02687">
    <property type="entry name" value="FtsX"/>
    <property type="match status" value="1"/>
</dbReference>
<keyword evidence="3" id="KW-0813">Transport</keyword>
<comment type="similarity">
    <text evidence="2">Belongs to the ABC-4 integral membrane protein family. LolC/E subfamily.</text>
</comment>
<dbReference type="GO" id="GO:0044874">
    <property type="term" value="P:lipoprotein localization to outer membrane"/>
    <property type="evidence" value="ECO:0007669"/>
    <property type="project" value="TreeGrafter"/>
</dbReference>
<evidence type="ECO:0000256" key="7">
    <source>
        <dbReference type="ARBA" id="ARBA00023136"/>
    </source>
</evidence>
<dbReference type="NCBIfam" id="TIGR02212">
    <property type="entry name" value="lolCE"/>
    <property type="match status" value="1"/>
</dbReference>
<dbReference type="InterPro" id="IPR011925">
    <property type="entry name" value="LolCE_TM"/>
</dbReference>
<dbReference type="PANTHER" id="PTHR30489">
    <property type="entry name" value="LIPOPROTEIN-RELEASING SYSTEM TRANSMEMBRANE PROTEIN LOLE"/>
    <property type="match status" value="1"/>
</dbReference>
<accession>A0A8J2XMD6</accession>
<feature type="domain" description="MacB-like periplasmic core" evidence="10">
    <location>
        <begin position="29"/>
        <end position="224"/>
    </location>
</feature>
<dbReference type="GO" id="GO:0098797">
    <property type="term" value="C:plasma membrane protein complex"/>
    <property type="evidence" value="ECO:0007669"/>
    <property type="project" value="TreeGrafter"/>
</dbReference>
<dbReference type="GO" id="GO:0042953">
    <property type="term" value="P:lipoprotein transport"/>
    <property type="evidence" value="ECO:0007669"/>
    <property type="project" value="InterPro"/>
</dbReference>
<sequence>MNMPLSLLTALRFMSARRSSKMVSFISASSTIGITVGLVAIILVLSAMNGFENALKEKLLGVIPDAEIVTLQRPMSNWQGFQQQLSALEGIEGVAPFIQFSAMIVRGETLRALQLRGIELQFQAQVSSYQDYLQPAWPETLKNGELILGAGLAAALDVKPGDSVNVLIASNQGSLKAPKSYPFKVVALFRFGGQIDSISGYIGLPQAQAIKGNGDSVDGLELKVANIFDANRTAYKAASQLPVYVYVTDWMRTHGHVYQDIQMVRGVVYIVMALIIAVACFNIVSTLVMTVQDKRSEIAILLTMGASTRSLIATFIWQGALSGLLGVVSGVSIGSALALYLNQIISFFESVTNRHLLSADIYFIDHIPTVLRLDDVLLVASVAWAMAILSTLYPAWRASKIEPAHELGGH</sequence>
<keyword evidence="12" id="KW-1185">Reference proteome</keyword>
<keyword evidence="7 8" id="KW-0472">Membrane</keyword>
<dbReference type="AlphaFoldDB" id="A0A8J2XMD6"/>
<dbReference type="InterPro" id="IPR025857">
    <property type="entry name" value="MacB_PCD"/>
</dbReference>
<dbReference type="PANTHER" id="PTHR30489:SF0">
    <property type="entry name" value="LIPOPROTEIN-RELEASING SYSTEM TRANSMEMBRANE PROTEIN LOLE"/>
    <property type="match status" value="1"/>
</dbReference>
<evidence type="ECO:0000313" key="12">
    <source>
        <dbReference type="Proteomes" id="UP000619743"/>
    </source>
</evidence>
<gene>
    <name evidence="11" type="primary">lolE</name>
    <name evidence="11" type="ORF">GCM10011369_19290</name>
</gene>
<feature type="transmembrane region" description="Helical" evidence="8">
    <location>
        <begin position="25"/>
        <end position="48"/>
    </location>
</feature>
<dbReference type="RefSeq" id="WP_087505581.1">
    <property type="nucleotide sequence ID" value="NZ_BMDX01000008.1"/>
</dbReference>
<evidence type="ECO:0000256" key="4">
    <source>
        <dbReference type="ARBA" id="ARBA00022475"/>
    </source>
</evidence>
<dbReference type="EMBL" id="BMDX01000008">
    <property type="protein sequence ID" value="GGA77551.1"/>
    <property type="molecule type" value="Genomic_DNA"/>
</dbReference>
<feature type="transmembrane region" description="Helical" evidence="8">
    <location>
        <begin position="267"/>
        <end position="292"/>
    </location>
</feature>
<evidence type="ECO:0000256" key="6">
    <source>
        <dbReference type="ARBA" id="ARBA00022989"/>
    </source>
</evidence>
<proteinExistence type="inferred from homology"/>
<comment type="caution">
    <text evidence="11">The sequence shown here is derived from an EMBL/GenBank/DDBJ whole genome shotgun (WGS) entry which is preliminary data.</text>
</comment>
<dbReference type="InterPro" id="IPR003838">
    <property type="entry name" value="ABC3_permease_C"/>
</dbReference>
<dbReference type="InterPro" id="IPR051447">
    <property type="entry name" value="Lipoprotein-release_system"/>
</dbReference>
<evidence type="ECO:0000256" key="2">
    <source>
        <dbReference type="ARBA" id="ARBA00005236"/>
    </source>
</evidence>
<evidence type="ECO:0000256" key="8">
    <source>
        <dbReference type="SAM" id="Phobius"/>
    </source>
</evidence>
<keyword evidence="6 8" id="KW-1133">Transmembrane helix</keyword>
<dbReference type="Pfam" id="PF12704">
    <property type="entry name" value="MacB_PCD"/>
    <property type="match status" value="1"/>
</dbReference>
<organism evidence="11 12">
    <name type="scientific">Neiella marina</name>
    <dbReference type="NCBI Taxonomy" id="508461"/>
    <lineage>
        <taxon>Bacteria</taxon>
        <taxon>Pseudomonadati</taxon>
        <taxon>Pseudomonadota</taxon>
        <taxon>Gammaproteobacteria</taxon>
        <taxon>Alteromonadales</taxon>
        <taxon>Echinimonadaceae</taxon>
        <taxon>Neiella</taxon>
    </lineage>
</organism>
<evidence type="ECO:0000313" key="11">
    <source>
        <dbReference type="EMBL" id="GGA77551.1"/>
    </source>
</evidence>
<reference evidence="12" key="1">
    <citation type="journal article" date="2019" name="Int. J. Syst. Evol. Microbiol.">
        <title>The Global Catalogue of Microorganisms (GCM) 10K type strain sequencing project: providing services to taxonomists for standard genome sequencing and annotation.</title>
        <authorList>
            <consortium name="The Broad Institute Genomics Platform"/>
            <consortium name="The Broad Institute Genome Sequencing Center for Infectious Disease"/>
            <person name="Wu L."/>
            <person name="Ma J."/>
        </authorList>
    </citation>
    <scope>NUCLEOTIDE SEQUENCE [LARGE SCALE GENOMIC DNA]</scope>
    <source>
        <strain evidence="12">CGMCC 1.10130</strain>
    </source>
</reference>
<comment type="subcellular location">
    <subcellularLocation>
        <location evidence="1">Cell membrane</location>
        <topology evidence="1">Multi-pass membrane protein</topology>
    </subcellularLocation>
</comment>
<keyword evidence="5 8" id="KW-0812">Transmembrane</keyword>
<feature type="transmembrane region" description="Helical" evidence="8">
    <location>
        <begin position="376"/>
        <end position="396"/>
    </location>
</feature>
<evidence type="ECO:0000256" key="3">
    <source>
        <dbReference type="ARBA" id="ARBA00022448"/>
    </source>
</evidence>
<name>A0A8J2XMD6_9GAMM</name>
<keyword evidence="4" id="KW-1003">Cell membrane</keyword>
<evidence type="ECO:0000256" key="5">
    <source>
        <dbReference type="ARBA" id="ARBA00022692"/>
    </source>
</evidence>
<dbReference type="Proteomes" id="UP000619743">
    <property type="component" value="Unassembled WGS sequence"/>
</dbReference>
<feature type="transmembrane region" description="Helical" evidence="8">
    <location>
        <begin position="324"/>
        <end position="348"/>
    </location>
</feature>